<evidence type="ECO:0000313" key="3">
    <source>
        <dbReference type="Proteomes" id="UP000244956"/>
    </source>
</evidence>
<organism evidence="2 3">
    <name type="scientific">Marinilabilia rubra</name>
    <dbReference type="NCBI Taxonomy" id="2162893"/>
    <lineage>
        <taxon>Bacteria</taxon>
        <taxon>Pseudomonadati</taxon>
        <taxon>Bacteroidota</taxon>
        <taxon>Bacteroidia</taxon>
        <taxon>Marinilabiliales</taxon>
        <taxon>Marinilabiliaceae</taxon>
        <taxon>Marinilabilia</taxon>
    </lineage>
</organism>
<dbReference type="SUPFAM" id="SSF51735">
    <property type="entry name" value="NAD(P)-binding Rossmann-fold domains"/>
    <property type="match status" value="1"/>
</dbReference>
<dbReference type="GO" id="GO:0016620">
    <property type="term" value="F:oxidoreductase activity, acting on the aldehyde or oxo group of donors, NAD or NADP as acceptor"/>
    <property type="evidence" value="ECO:0007669"/>
    <property type="project" value="InterPro"/>
</dbReference>
<protein>
    <recommendedName>
        <fullName evidence="1">Semialdehyde dehydrogenase NAD-binding domain-containing protein</fullName>
    </recommendedName>
</protein>
<dbReference type="SMART" id="SM00859">
    <property type="entry name" value="Semialdhyde_dh"/>
    <property type="match status" value="1"/>
</dbReference>
<dbReference type="InterPro" id="IPR016040">
    <property type="entry name" value="NAD(P)-bd_dom"/>
</dbReference>
<dbReference type="Pfam" id="PF13460">
    <property type="entry name" value="NAD_binding_10"/>
    <property type="match status" value="1"/>
</dbReference>
<accession>A0A2U2BC51</accession>
<comment type="caution">
    <text evidence="2">The sequence shown here is derived from an EMBL/GenBank/DDBJ whole genome shotgun (WGS) entry which is preliminary data.</text>
</comment>
<dbReference type="InterPro" id="IPR036291">
    <property type="entry name" value="NAD(P)-bd_dom_sf"/>
</dbReference>
<reference evidence="2 3" key="1">
    <citation type="submission" date="2018-05" db="EMBL/GenBank/DDBJ databases">
        <title>Marinilabilia rubrum sp. nov., isolated from saltern sediment.</title>
        <authorList>
            <person name="Zhang R."/>
        </authorList>
    </citation>
    <scope>NUCLEOTIDE SEQUENCE [LARGE SCALE GENOMIC DNA]</scope>
    <source>
        <strain evidence="2 3">WTE16</strain>
    </source>
</reference>
<name>A0A2U2BC51_9BACT</name>
<dbReference type="OrthoDB" id="9798632at2"/>
<feature type="domain" description="Semialdehyde dehydrogenase NAD-binding" evidence="1">
    <location>
        <begin position="4"/>
        <end position="108"/>
    </location>
</feature>
<dbReference type="RefSeq" id="WP_109263018.1">
    <property type="nucleotide sequence ID" value="NZ_QEWP01000002.1"/>
</dbReference>
<dbReference type="AlphaFoldDB" id="A0A2U2BC51"/>
<evidence type="ECO:0000259" key="1">
    <source>
        <dbReference type="SMART" id="SM00859"/>
    </source>
</evidence>
<dbReference type="PANTHER" id="PTHR14097">
    <property type="entry name" value="OXIDOREDUCTASE HTATIP2"/>
    <property type="match status" value="1"/>
</dbReference>
<dbReference type="EMBL" id="QEWP01000002">
    <property type="protein sequence ID" value="PWE00646.1"/>
    <property type="molecule type" value="Genomic_DNA"/>
</dbReference>
<evidence type="ECO:0000313" key="2">
    <source>
        <dbReference type="EMBL" id="PWE00646.1"/>
    </source>
</evidence>
<dbReference type="PANTHER" id="PTHR14097:SF7">
    <property type="entry name" value="OXIDOREDUCTASE HTATIP2"/>
    <property type="match status" value="1"/>
</dbReference>
<dbReference type="Proteomes" id="UP000244956">
    <property type="component" value="Unassembled WGS sequence"/>
</dbReference>
<dbReference type="GO" id="GO:0051287">
    <property type="term" value="F:NAD binding"/>
    <property type="evidence" value="ECO:0007669"/>
    <property type="project" value="InterPro"/>
</dbReference>
<sequence length="211" mass="23547">MKIKAAVFGSTGLVGQQIVEILQSMDEVETIYSYARKPPMFLGKKMVFKPFKTDEFSISEDTDVVFCALGTTIKKAGSKEDFKEVDLLAVKRIAEKCAETNTSRLGIVSSIGADATSNNFYLRTKGKMEETVRKAELKHTVFIRPSLLLGKRNEKRLGEDIGKILLKPLSFIMIGPLKQYRPVKAIKVAQTLVKETLRSSQKVKIIENTAL</sequence>
<keyword evidence="3" id="KW-1185">Reference proteome</keyword>
<proteinExistence type="predicted"/>
<gene>
    <name evidence="2" type="ORF">DDZ16_03355</name>
</gene>
<dbReference type="Gene3D" id="3.40.50.720">
    <property type="entry name" value="NAD(P)-binding Rossmann-like Domain"/>
    <property type="match status" value="1"/>
</dbReference>
<dbReference type="InterPro" id="IPR000534">
    <property type="entry name" value="Semialdehyde_DH_NAD-bd"/>
</dbReference>